<proteinExistence type="predicted"/>
<dbReference type="Proteomes" id="UP000217696">
    <property type="component" value="Chromosome"/>
</dbReference>
<dbReference type="EMBL" id="AP017312">
    <property type="protein sequence ID" value="BAU28473.1"/>
    <property type="molecule type" value="Genomic_DNA"/>
</dbReference>
<evidence type="ECO:0000313" key="1">
    <source>
        <dbReference type="EMBL" id="BAU28473.1"/>
    </source>
</evidence>
<name>A0A0U4WIU3_9BACL</name>
<sequence length="82" mass="9989">MNHELDYDRDHDREDELSKKSLEEILRLSLDQENKMMRTYLLTAERIHDNEELQTRLKNFAEGNAKRSRQLQNELQFIQDLQ</sequence>
<dbReference type="RefSeq" id="WP_096466226.1">
    <property type="nucleotide sequence ID" value="NZ_AP017312.1"/>
</dbReference>
<organism evidence="1 2">
    <name type="scientific">Aneurinibacillus soli</name>
    <dbReference type="NCBI Taxonomy" id="1500254"/>
    <lineage>
        <taxon>Bacteria</taxon>
        <taxon>Bacillati</taxon>
        <taxon>Bacillota</taxon>
        <taxon>Bacilli</taxon>
        <taxon>Bacillales</taxon>
        <taxon>Paenibacillaceae</taxon>
        <taxon>Aneurinibacillus group</taxon>
        <taxon>Aneurinibacillus</taxon>
    </lineage>
</organism>
<gene>
    <name evidence="1" type="ORF">CB4_02647</name>
</gene>
<accession>A0A0U4WIU3</accession>
<dbReference type="OrthoDB" id="2918658at2"/>
<reference evidence="1 2" key="1">
    <citation type="submission" date="2015-12" db="EMBL/GenBank/DDBJ databases">
        <title>Genome sequence of Aneurinibacillus soli.</title>
        <authorList>
            <person name="Lee J.S."/>
            <person name="Lee K.C."/>
            <person name="Kim K.K."/>
            <person name="Lee B.W."/>
        </authorList>
    </citation>
    <scope>NUCLEOTIDE SEQUENCE [LARGE SCALE GENOMIC DNA]</scope>
    <source>
        <strain evidence="1 2">CB4</strain>
    </source>
</reference>
<protein>
    <submittedName>
        <fullName evidence="1">Uncharacterized protein</fullName>
    </submittedName>
</protein>
<dbReference type="KEGG" id="asoc:CB4_02647"/>
<evidence type="ECO:0000313" key="2">
    <source>
        <dbReference type="Proteomes" id="UP000217696"/>
    </source>
</evidence>
<keyword evidence="2" id="KW-1185">Reference proteome</keyword>
<dbReference type="AlphaFoldDB" id="A0A0U4WIU3"/>